<dbReference type="GO" id="GO:0012505">
    <property type="term" value="C:endomembrane system"/>
    <property type="evidence" value="ECO:0007669"/>
    <property type="project" value="UniProtKB-SubCell"/>
</dbReference>
<evidence type="ECO:0000256" key="1">
    <source>
        <dbReference type="ARBA" id="ARBA00004127"/>
    </source>
</evidence>
<feature type="transmembrane region" description="Helical" evidence="6">
    <location>
        <begin position="170"/>
        <end position="193"/>
    </location>
</feature>
<dbReference type="InterPro" id="IPR011701">
    <property type="entry name" value="MFS"/>
</dbReference>
<dbReference type="InterPro" id="IPR051068">
    <property type="entry name" value="MFS_Domain-Containing_Protein"/>
</dbReference>
<dbReference type="PANTHER" id="PTHR23510:SF3">
    <property type="entry name" value="MAJOR FACILITATOR SUPERFAMILY DOMAIN-CONTAINING PROTEIN 8"/>
    <property type="match status" value="1"/>
</dbReference>
<keyword evidence="5 6" id="KW-0472">Membrane</keyword>
<dbReference type="Bgee" id="ENSMFAG00000035668">
    <property type="expression patterns" value="Expressed in liver and 13 other cell types or tissues"/>
</dbReference>
<proteinExistence type="predicted"/>
<dbReference type="GO" id="GO:0005765">
    <property type="term" value="C:lysosomal membrane"/>
    <property type="evidence" value="ECO:0007669"/>
    <property type="project" value="TreeGrafter"/>
</dbReference>
<protein>
    <submittedName>
        <fullName evidence="8">Major facilitator superfamily domain containing 8</fullName>
    </submittedName>
</protein>
<reference evidence="8" key="3">
    <citation type="submission" date="2025-09" db="UniProtKB">
        <authorList>
            <consortium name="Ensembl"/>
        </authorList>
    </citation>
    <scope>IDENTIFICATION</scope>
</reference>
<evidence type="ECO:0000256" key="2">
    <source>
        <dbReference type="ARBA" id="ARBA00022448"/>
    </source>
</evidence>
<evidence type="ECO:0000313" key="9">
    <source>
        <dbReference type="Proteomes" id="UP000233100"/>
    </source>
</evidence>
<feature type="transmembrane region" description="Helical" evidence="6">
    <location>
        <begin position="75"/>
        <end position="95"/>
    </location>
</feature>
<feature type="transmembrane region" description="Helical" evidence="6">
    <location>
        <begin position="293"/>
        <end position="312"/>
    </location>
</feature>
<dbReference type="VEuPathDB" id="HostDB:ENSMFAG00000035668"/>
<dbReference type="PANTHER" id="PTHR23510">
    <property type="entry name" value="INNER MEMBRANE TRANSPORT PROTEIN YAJR"/>
    <property type="match status" value="1"/>
</dbReference>
<dbReference type="Gene3D" id="1.20.1250.20">
    <property type="entry name" value="MFS general substrate transporter like domains"/>
    <property type="match status" value="1"/>
</dbReference>
<reference evidence="8" key="2">
    <citation type="submission" date="2025-08" db="UniProtKB">
        <authorList>
            <consortium name="Ensembl"/>
        </authorList>
    </citation>
    <scope>IDENTIFICATION</scope>
</reference>
<evidence type="ECO:0000256" key="5">
    <source>
        <dbReference type="ARBA" id="ARBA00023136"/>
    </source>
</evidence>
<evidence type="ECO:0000256" key="4">
    <source>
        <dbReference type="ARBA" id="ARBA00022989"/>
    </source>
</evidence>
<organism evidence="8 9">
    <name type="scientific">Macaca fascicularis</name>
    <name type="common">Crab-eating macaque</name>
    <name type="synonym">Cynomolgus monkey</name>
    <dbReference type="NCBI Taxonomy" id="9541"/>
    <lineage>
        <taxon>Eukaryota</taxon>
        <taxon>Metazoa</taxon>
        <taxon>Chordata</taxon>
        <taxon>Craniata</taxon>
        <taxon>Vertebrata</taxon>
        <taxon>Euteleostomi</taxon>
        <taxon>Mammalia</taxon>
        <taxon>Eutheria</taxon>
        <taxon>Euarchontoglires</taxon>
        <taxon>Primates</taxon>
        <taxon>Haplorrhini</taxon>
        <taxon>Catarrhini</taxon>
        <taxon>Cercopithecidae</taxon>
        <taxon>Cercopithecinae</taxon>
        <taxon>Macaca</taxon>
    </lineage>
</organism>
<dbReference type="Pfam" id="PF07690">
    <property type="entry name" value="MFS_1"/>
    <property type="match status" value="1"/>
</dbReference>
<name>A0A2K5VB35_MACFA</name>
<dbReference type="Ensembl" id="ENSMFAT00000030052.2">
    <property type="protein sequence ID" value="ENSMFAP00000021925.2"/>
    <property type="gene ID" value="ENSMFAG00000035668.2"/>
</dbReference>
<dbReference type="InterPro" id="IPR036259">
    <property type="entry name" value="MFS_trans_sf"/>
</dbReference>
<evidence type="ECO:0000256" key="3">
    <source>
        <dbReference type="ARBA" id="ARBA00022692"/>
    </source>
</evidence>
<feature type="transmembrane region" description="Helical" evidence="6">
    <location>
        <begin position="374"/>
        <end position="396"/>
    </location>
</feature>
<feature type="transmembrane region" description="Helical" evidence="6">
    <location>
        <begin position="107"/>
        <end position="126"/>
    </location>
</feature>
<evidence type="ECO:0000259" key="7">
    <source>
        <dbReference type="PROSITE" id="PS50850"/>
    </source>
</evidence>
<keyword evidence="2" id="KW-0813">Transport</keyword>
<dbReference type="GO" id="GO:0022857">
    <property type="term" value="F:transmembrane transporter activity"/>
    <property type="evidence" value="ECO:0007669"/>
    <property type="project" value="InterPro"/>
</dbReference>
<reference evidence="8 9" key="1">
    <citation type="submission" date="2013-03" db="EMBL/GenBank/DDBJ databases">
        <authorList>
            <person name="Warren W."/>
            <person name="Wilson R.K."/>
        </authorList>
    </citation>
    <scope>NUCLEOTIDE SEQUENCE</scope>
</reference>
<feature type="transmembrane region" description="Helical" evidence="6">
    <location>
        <begin position="267"/>
        <end position="286"/>
    </location>
</feature>
<feature type="transmembrane region" description="Helical" evidence="6">
    <location>
        <begin position="41"/>
        <end position="63"/>
    </location>
</feature>
<evidence type="ECO:0000256" key="6">
    <source>
        <dbReference type="SAM" id="Phobius"/>
    </source>
</evidence>
<feature type="transmembrane region" description="Helical" evidence="6">
    <location>
        <begin position="214"/>
        <end position="232"/>
    </location>
</feature>
<dbReference type="SUPFAM" id="SSF103473">
    <property type="entry name" value="MFS general substrate transporter"/>
    <property type="match status" value="1"/>
</dbReference>
<dbReference type="PROSITE" id="PS50850">
    <property type="entry name" value="MFS"/>
    <property type="match status" value="1"/>
</dbReference>
<dbReference type="GeneTree" id="ENSGT00530000063854"/>
<sequence length="473" mass="52919">MADLRIEGEREPLLGDTPGSREWDILETEEHYKSRWRSIRILYLTMFLSSVGFSIVILSIWPYLQKIDQTADTRFLGWVIASYSLGQMVASPIFGLWSNYRPRKEPLVVSIFISVAANCLYAYVHIPASHNKYYMLVARGLLGIGAGNVAVVRSYTAGATSLQERTSSMANISMCQALGFILGPVFQTCFAFIGEKGVTWDVIKLRINMYTTPVLLSAFLGILNIILILAILREHRVDDSGRQCKNINFEEASTDEIEVPQGNIDQVAVVAINVLFFVALFIFAVFETIGERAILLGGLIVVWVGFFILLPWGNQFPKIQWEDLHNNSIPNTTFGEIIIGLWKSPMEDDNERPTGCSIEQAWCLYTPVIHLAQFLTSVVLIGVGYPVCNLMSYTLYSKVLGPKPQGVYMGWLTASGSGARILGPMFISQVYAHWGPRWAFSLMCGIVVLTITLLGVVYRRLIALSVRYGRIQE</sequence>
<feature type="domain" description="Major facilitator superfamily (MFS) profile" evidence="7">
    <location>
        <begin position="38"/>
        <end position="462"/>
    </location>
</feature>
<dbReference type="Proteomes" id="UP000233100">
    <property type="component" value="Chromosome 5"/>
</dbReference>
<comment type="subcellular location">
    <subcellularLocation>
        <location evidence="1">Endomembrane system</location>
        <topology evidence="1">Multi-pass membrane protein</topology>
    </subcellularLocation>
</comment>
<gene>
    <name evidence="8" type="primary">MFSD8</name>
</gene>
<keyword evidence="9" id="KW-1185">Reference proteome</keyword>
<feature type="transmembrane region" description="Helical" evidence="6">
    <location>
        <begin position="438"/>
        <end position="458"/>
    </location>
</feature>
<dbReference type="CDD" id="cd17326">
    <property type="entry name" value="MFS_MFSD8"/>
    <property type="match status" value="1"/>
</dbReference>
<keyword evidence="3 6" id="KW-0812">Transmembrane</keyword>
<evidence type="ECO:0000313" key="8">
    <source>
        <dbReference type="Ensembl" id="ENSMFAP00000021925.2"/>
    </source>
</evidence>
<dbReference type="AlphaFoldDB" id="A0A2K5VB35"/>
<keyword evidence="4 6" id="KW-1133">Transmembrane helix</keyword>
<accession>A0A2K5VB35</accession>
<dbReference type="InterPro" id="IPR020846">
    <property type="entry name" value="MFS_dom"/>
</dbReference>